<sequence>MDSSSTPFLTANNSMDEPGDSRYEDAEPDPAPKRGRPSSQRRHLSTTFHAISYLLAIWGFAALLLQLTHHSLLASSLPLTRPAPDVYRPSTLPAGLNICDCGSSIQEALSLGCVYDMLATAWLPLSCRDDALTAEFDRAGPGPDGAWSYFADEEGAIPLTISEVAALGGTGNNTFWASRQWHVVHCLFYWQKLWRMRNTGAIMEERFDNMAHIRHCGTLILNPHPPARDRLVEVPVMMNSSMAAHVAAGKTREGHHPGHPQAGRDHGN</sequence>
<dbReference type="InterPro" id="IPR053008">
    <property type="entry name" value="Phomopsin_biosynth_assoc"/>
</dbReference>
<evidence type="ECO:0000256" key="2">
    <source>
        <dbReference type="SAM" id="Phobius"/>
    </source>
</evidence>
<keyword evidence="4" id="KW-1185">Reference proteome</keyword>
<keyword evidence="2" id="KW-1133">Transmembrane helix</keyword>
<reference evidence="3" key="1">
    <citation type="submission" date="2023-06" db="EMBL/GenBank/DDBJ databases">
        <title>Genome-scale phylogeny and comparative genomics of the fungal order Sordariales.</title>
        <authorList>
            <consortium name="Lawrence Berkeley National Laboratory"/>
            <person name="Hensen N."/>
            <person name="Bonometti L."/>
            <person name="Westerberg I."/>
            <person name="Brannstrom I.O."/>
            <person name="Guillou S."/>
            <person name="Cros-Aarteil S."/>
            <person name="Calhoun S."/>
            <person name="Haridas S."/>
            <person name="Kuo A."/>
            <person name="Mondo S."/>
            <person name="Pangilinan J."/>
            <person name="Riley R."/>
            <person name="Labutti K."/>
            <person name="Andreopoulos B."/>
            <person name="Lipzen A."/>
            <person name="Chen C."/>
            <person name="Yanf M."/>
            <person name="Daum C."/>
            <person name="Ng V."/>
            <person name="Clum A."/>
            <person name="Steindorff A."/>
            <person name="Ohm R."/>
            <person name="Martin F."/>
            <person name="Silar P."/>
            <person name="Natvig D."/>
            <person name="Lalanne C."/>
            <person name="Gautier V."/>
            <person name="Ament-Velasquez S.L."/>
            <person name="Kruys A."/>
            <person name="Hutchinson M.I."/>
            <person name="Powell A.J."/>
            <person name="Barry K."/>
            <person name="Miller A.N."/>
            <person name="Grigoriev I.V."/>
            <person name="Debuchy R."/>
            <person name="Gladieux P."/>
            <person name="Thoren M.H."/>
            <person name="Johannesson H."/>
        </authorList>
    </citation>
    <scope>NUCLEOTIDE SEQUENCE</scope>
    <source>
        <strain evidence="3">SMH4607-1</strain>
    </source>
</reference>
<feature type="compositionally biased region" description="Basic and acidic residues" evidence="1">
    <location>
        <begin position="250"/>
        <end position="268"/>
    </location>
</feature>
<proteinExistence type="predicted"/>
<dbReference type="EMBL" id="JAUKUA010000004">
    <property type="protein sequence ID" value="KAK0714688.1"/>
    <property type="molecule type" value="Genomic_DNA"/>
</dbReference>
<feature type="region of interest" description="Disordered" evidence="1">
    <location>
        <begin position="1"/>
        <end position="41"/>
    </location>
</feature>
<feature type="compositionally biased region" description="Polar residues" evidence="1">
    <location>
        <begin position="1"/>
        <end position="15"/>
    </location>
</feature>
<dbReference type="AlphaFoldDB" id="A0AA40AFB6"/>
<gene>
    <name evidence="3" type="ORF">B0H67DRAFT_578809</name>
</gene>
<name>A0AA40AFB6_9PEZI</name>
<dbReference type="PANTHER" id="PTHR35896">
    <property type="entry name" value="IG-LIKE DOMAIN-CONTAINING PROTEIN"/>
    <property type="match status" value="1"/>
</dbReference>
<keyword evidence="2" id="KW-0472">Membrane</keyword>
<evidence type="ECO:0000313" key="3">
    <source>
        <dbReference type="EMBL" id="KAK0714688.1"/>
    </source>
</evidence>
<dbReference type="PANTHER" id="PTHR35896:SF3">
    <property type="entry name" value="MAJOR FACILITATOR SUPERFAMILY TRANSPORTER"/>
    <property type="match status" value="1"/>
</dbReference>
<evidence type="ECO:0000313" key="4">
    <source>
        <dbReference type="Proteomes" id="UP001172102"/>
    </source>
</evidence>
<feature type="region of interest" description="Disordered" evidence="1">
    <location>
        <begin position="246"/>
        <end position="268"/>
    </location>
</feature>
<keyword evidence="2" id="KW-0812">Transmembrane</keyword>
<feature type="transmembrane region" description="Helical" evidence="2">
    <location>
        <begin position="44"/>
        <end position="65"/>
    </location>
</feature>
<protein>
    <submittedName>
        <fullName evidence="3">Uncharacterized protein</fullName>
    </submittedName>
</protein>
<organism evidence="3 4">
    <name type="scientific">Lasiosphaeris hirsuta</name>
    <dbReference type="NCBI Taxonomy" id="260670"/>
    <lineage>
        <taxon>Eukaryota</taxon>
        <taxon>Fungi</taxon>
        <taxon>Dikarya</taxon>
        <taxon>Ascomycota</taxon>
        <taxon>Pezizomycotina</taxon>
        <taxon>Sordariomycetes</taxon>
        <taxon>Sordariomycetidae</taxon>
        <taxon>Sordariales</taxon>
        <taxon>Lasiosphaeriaceae</taxon>
        <taxon>Lasiosphaeris</taxon>
    </lineage>
</organism>
<evidence type="ECO:0000256" key="1">
    <source>
        <dbReference type="SAM" id="MobiDB-lite"/>
    </source>
</evidence>
<accession>A0AA40AFB6</accession>
<dbReference type="Proteomes" id="UP001172102">
    <property type="component" value="Unassembled WGS sequence"/>
</dbReference>
<comment type="caution">
    <text evidence="3">The sequence shown here is derived from an EMBL/GenBank/DDBJ whole genome shotgun (WGS) entry which is preliminary data.</text>
</comment>